<dbReference type="SUPFAM" id="SSF52540">
    <property type="entry name" value="P-loop containing nucleoside triphosphate hydrolases"/>
    <property type="match status" value="1"/>
</dbReference>
<dbReference type="EMBL" id="MFDO01000014">
    <property type="protein sequence ID" value="OGE65646.1"/>
    <property type="molecule type" value="Genomic_DNA"/>
</dbReference>
<name>A0A1F5MJS8_9BACT</name>
<dbReference type="Pfam" id="PF13177">
    <property type="entry name" value="DNA_pol3_delta2"/>
    <property type="match status" value="1"/>
</dbReference>
<evidence type="ECO:0000313" key="2">
    <source>
        <dbReference type="Proteomes" id="UP000178017"/>
    </source>
</evidence>
<dbReference type="Proteomes" id="UP000178017">
    <property type="component" value="Unassembled WGS sequence"/>
</dbReference>
<dbReference type="AlphaFoldDB" id="A0A1F5MJS8"/>
<accession>A0A1F5MJS8</accession>
<proteinExistence type="predicted"/>
<gene>
    <name evidence="1" type="ORF">A3B49_00190</name>
</gene>
<evidence type="ECO:0008006" key="3">
    <source>
        <dbReference type="Google" id="ProtNLM"/>
    </source>
</evidence>
<comment type="caution">
    <text evidence="1">The sequence shown here is derived from an EMBL/GenBank/DDBJ whole genome shotgun (WGS) entry which is preliminary data.</text>
</comment>
<protein>
    <recommendedName>
        <fullName evidence="3">DNA polymerase III subunit delta</fullName>
    </recommendedName>
</protein>
<sequence length="211" mass="24298">MIPWIIIDSDITKRTEQILKILEDQGLKQNHPNMFWVGKGEKLGIEQAKKVIDHLNLRPYQSGGQAVVIIEADNLTPEAQNSLLKTLEEPPIDAIILFGGASEDNFLPTVLSRCQVINSQFKIHNLKLEDKEGIEKLIGSSIEQRFQFVEKLEDKQKLLDRITIYYQEKLRNNPAKSQVSFLEDLIQAHRWAKQNVNLRAILEYIMLRAVK</sequence>
<reference evidence="1 2" key="1">
    <citation type="journal article" date="2016" name="Nat. Commun.">
        <title>Thousands of microbial genomes shed light on interconnected biogeochemical processes in an aquifer system.</title>
        <authorList>
            <person name="Anantharaman K."/>
            <person name="Brown C.T."/>
            <person name="Hug L.A."/>
            <person name="Sharon I."/>
            <person name="Castelle C.J."/>
            <person name="Probst A.J."/>
            <person name="Thomas B.C."/>
            <person name="Singh A."/>
            <person name="Wilkins M.J."/>
            <person name="Karaoz U."/>
            <person name="Brodie E.L."/>
            <person name="Williams K.H."/>
            <person name="Hubbard S.S."/>
            <person name="Banfield J.F."/>
        </authorList>
    </citation>
    <scope>NUCLEOTIDE SEQUENCE [LARGE SCALE GENOMIC DNA]</scope>
</reference>
<dbReference type="InterPro" id="IPR027417">
    <property type="entry name" value="P-loop_NTPase"/>
</dbReference>
<dbReference type="Gene3D" id="3.40.50.300">
    <property type="entry name" value="P-loop containing nucleotide triphosphate hydrolases"/>
    <property type="match status" value="1"/>
</dbReference>
<evidence type="ECO:0000313" key="1">
    <source>
        <dbReference type="EMBL" id="OGE65646.1"/>
    </source>
</evidence>
<organism evidence="1 2">
    <name type="scientific">Candidatus Daviesbacteria bacterium RIFCSPLOWO2_01_FULL_40_24</name>
    <dbReference type="NCBI Taxonomy" id="1797787"/>
    <lineage>
        <taxon>Bacteria</taxon>
        <taxon>Candidatus Daviesiibacteriota</taxon>
    </lineage>
</organism>